<dbReference type="EMBL" id="CM023488">
    <property type="protein sequence ID" value="KAH6923719.1"/>
    <property type="molecule type" value="Genomic_DNA"/>
</dbReference>
<evidence type="ECO:0000313" key="2">
    <source>
        <dbReference type="Proteomes" id="UP000821845"/>
    </source>
</evidence>
<dbReference type="Proteomes" id="UP000821845">
    <property type="component" value="Chromosome 8"/>
</dbReference>
<sequence length="180" mass="19877">MSQRAQSQVFIDDDGVAYGEGLFQYMVAFSTFVAMVVFVTNAFSFQLTARTMDHWCRPPDYLSNLSDIAWKEMAIPNDDKDHRRSCTMLDPPNIADPSAVLVPCSSWRFDLEQYGHTIVSQWSLVCDRKWLVTLALALYATSPIAGLPIVGLAADTYGRKSVTYALVPLLVLASAASGLT</sequence>
<gene>
    <name evidence="1" type="ORF">HPB50_005654</name>
</gene>
<evidence type="ECO:0000313" key="1">
    <source>
        <dbReference type="EMBL" id="KAH6923719.1"/>
    </source>
</evidence>
<comment type="caution">
    <text evidence="1">The sequence shown here is derived from an EMBL/GenBank/DDBJ whole genome shotgun (WGS) entry which is preliminary data.</text>
</comment>
<keyword evidence="2" id="KW-1185">Reference proteome</keyword>
<name>A0ACB7RQJ0_HYAAI</name>
<organism evidence="1 2">
    <name type="scientific">Hyalomma asiaticum</name>
    <name type="common">Tick</name>
    <dbReference type="NCBI Taxonomy" id="266040"/>
    <lineage>
        <taxon>Eukaryota</taxon>
        <taxon>Metazoa</taxon>
        <taxon>Ecdysozoa</taxon>
        <taxon>Arthropoda</taxon>
        <taxon>Chelicerata</taxon>
        <taxon>Arachnida</taxon>
        <taxon>Acari</taxon>
        <taxon>Parasitiformes</taxon>
        <taxon>Ixodida</taxon>
        <taxon>Ixodoidea</taxon>
        <taxon>Ixodidae</taxon>
        <taxon>Hyalomminae</taxon>
        <taxon>Hyalomma</taxon>
    </lineage>
</organism>
<reference evidence="1" key="1">
    <citation type="submission" date="2020-05" db="EMBL/GenBank/DDBJ databases">
        <title>Large-scale comparative analyses of tick genomes elucidate their genetic diversity and vector capacities.</title>
        <authorList>
            <person name="Jia N."/>
            <person name="Wang J."/>
            <person name="Shi W."/>
            <person name="Du L."/>
            <person name="Sun Y."/>
            <person name="Zhan W."/>
            <person name="Jiang J."/>
            <person name="Wang Q."/>
            <person name="Zhang B."/>
            <person name="Ji P."/>
            <person name="Sakyi L.B."/>
            <person name="Cui X."/>
            <person name="Yuan T."/>
            <person name="Jiang B."/>
            <person name="Yang W."/>
            <person name="Lam T.T.-Y."/>
            <person name="Chang Q."/>
            <person name="Ding S."/>
            <person name="Wang X."/>
            <person name="Zhu J."/>
            <person name="Ruan X."/>
            <person name="Zhao L."/>
            <person name="Wei J."/>
            <person name="Que T."/>
            <person name="Du C."/>
            <person name="Cheng J."/>
            <person name="Dai P."/>
            <person name="Han X."/>
            <person name="Huang E."/>
            <person name="Gao Y."/>
            <person name="Liu J."/>
            <person name="Shao H."/>
            <person name="Ye R."/>
            <person name="Li L."/>
            <person name="Wei W."/>
            <person name="Wang X."/>
            <person name="Wang C."/>
            <person name="Yang T."/>
            <person name="Huo Q."/>
            <person name="Li W."/>
            <person name="Guo W."/>
            <person name="Chen H."/>
            <person name="Zhou L."/>
            <person name="Ni X."/>
            <person name="Tian J."/>
            <person name="Zhou Y."/>
            <person name="Sheng Y."/>
            <person name="Liu T."/>
            <person name="Pan Y."/>
            <person name="Xia L."/>
            <person name="Li J."/>
            <person name="Zhao F."/>
            <person name="Cao W."/>
        </authorList>
    </citation>
    <scope>NUCLEOTIDE SEQUENCE</scope>
    <source>
        <strain evidence="1">Hyas-2018</strain>
    </source>
</reference>
<accession>A0ACB7RQJ0</accession>
<proteinExistence type="predicted"/>
<protein>
    <submittedName>
        <fullName evidence="1">Uncharacterized protein</fullName>
    </submittedName>
</protein>